<feature type="region of interest" description="Disordered" evidence="6">
    <location>
        <begin position="1"/>
        <end position="53"/>
    </location>
</feature>
<gene>
    <name evidence="8" type="ORF">FISHEDRAFT_55210</name>
</gene>
<comment type="subcellular location">
    <subcellularLocation>
        <location evidence="5">Nucleus</location>
    </subcellularLocation>
</comment>
<feature type="compositionally biased region" description="Polar residues" evidence="6">
    <location>
        <begin position="107"/>
        <end position="116"/>
    </location>
</feature>
<name>A0A0D7APV3_9AGAR</name>
<feature type="compositionally biased region" description="Pro residues" evidence="6">
    <location>
        <begin position="361"/>
        <end position="372"/>
    </location>
</feature>
<evidence type="ECO:0000256" key="2">
    <source>
        <dbReference type="ARBA" id="ARBA00023125"/>
    </source>
</evidence>
<evidence type="ECO:0000259" key="7">
    <source>
        <dbReference type="PROSITE" id="PS50071"/>
    </source>
</evidence>
<accession>A0A0D7APV3</accession>
<comment type="similarity">
    <text evidence="1">Belongs to the TALE/M-ATYP homeobox family.</text>
</comment>
<evidence type="ECO:0000256" key="6">
    <source>
        <dbReference type="SAM" id="MobiDB-lite"/>
    </source>
</evidence>
<keyword evidence="4 5" id="KW-0539">Nucleus</keyword>
<dbReference type="SUPFAM" id="SSF46689">
    <property type="entry name" value="Homeodomain-like"/>
    <property type="match status" value="1"/>
</dbReference>
<feature type="region of interest" description="Disordered" evidence="6">
    <location>
        <begin position="361"/>
        <end position="384"/>
    </location>
</feature>
<dbReference type="Gene3D" id="1.10.10.60">
    <property type="entry name" value="Homeodomain-like"/>
    <property type="match status" value="1"/>
</dbReference>
<keyword evidence="3 5" id="KW-0371">Homeobox</keyword>
<evidence type="ECO:0000256" key="4">
    <source>
        <dbReference type="ARBA" id="ARBA00023242"/>
    </source>
</evidence>
<feature type="DNA-binding region" description="Homeobox" evidence="5">
    <location>
        <begin position="383"/>
        <end position="441"/>
    </location>
</feature>
<feature type="region of interest" description="Disordered" evidence="6">
    <location>
        <begin position="304"/>
        <end position="345"/>
    </location>
</feature>
<keyword evidence="9" id="KW-1185">Reference proteome</keyword>
<feature type="compositionally biased region" description="Polar residues" evidence="6">
    <location>
        <begin position="123"/>
        <end position="139"/>
    </location>
</feature>
<dbReference type="InterPro" id="IPR050224">
    <property type="entry name" value="TALE_homeobox"/>
</dbReference>
<dbReference type="InterPro" id="IPR009057">
    <property type="entry name" value="Homeodomain-like_sf"/>
</dbReference>
<dbReference type="GO" id="GO:0006355">
    <property type="term" value="P:regulation of DNA-templated transcription"/>
    <property type="evidence" value="ECO:0007669"/>
    <property type="project" value="InterPro"/>
</dbReference>
<evidence type="ECO:0000313" key="9">
    <source>
        <dbReference type="Proteomes" id="UP000054144"/>
    </source>
</evidence>
<dbReference type="InterPro" id="IPR001356">
    <property type="entry name" value="HD"/>
</dbReference>
<feature type="compositionally biased region" description="Low complexity" evidence="6">
    <location>
        <begin position="304"/>
        <end position="344"/>
    </location>
</feature>
<dbReference type="GO" id="GO:0003677">
    <property type="term" value="F:DNA binding"/>
    <property type="evidence" value="ECO:0007669"/>
    <property type="project" value="UniProtKB-UniRule"/>
</dbReference>
<dbReference type="SMART" id="SM00389">
    <property type="entry name" value="HOX"/>
    <property type="match status" value="1"/>
</dbReference>
<sequence length="683" mass="72493">MCSPTLHVTESLRDASHTGQDARTPPDACASPTLSSCRKRAEDDNFPGRPLGPLNASSNAVSITVYRDSKGTRVLPKISIPTRTPFDSNASTGVHVVSCGVEDLTDPPSSAISTGSPVPLDSPASTPGLSPTSANSATSSLADLPTAVPHNTSFFKGTDFAHDSVSALDSFTFPHVSDEHKRTRTDFEDTTENVPPLSRYTNFSDFSPCDFDSGFGFSAGLASTLTSGFGRASFDSDIMRATHSPLTQEAAPSFRGVAISARRSSLGLRAEIGVGLRGGFGRRGSLIGESSKDVQGSDRWQFSNSDFSASSTTSQTLSASSDTSSPSSTHSHSSPPSAMDSPSPLANVLSINALSLPSVPPVVPAPSSPQSPPISAVGLPRKRGKLPKETTDYLKAWLHQHTAHPYPSEEEKKEMCHATGLSMNQVSNWMINARRRILAPARAQTLAASYGLASPYARHHGFGPYPFSLGHDHCCGHYGRGIGLGHDVGDCGHQRGFRGLMGRRHGHACLDQSFDDEYADAGLRRGLGIRRTSEPGLFHPAVGLSGQSHRRGAHSQTGLDYLGGPHRGEHFADCAGCRGDHVHPQDYGLQRPRDCDCADCELGHTTDFGQSSSGGDLTVRPSMDVSQGNAFFDAVANADSTDYSECGCSDEYVNRIQLVKNGFLLLKAWVPCSDEQSLAVGHG</sequence>
<feature type="region of interest" description="Disordered" evidence="6">
    <location>
        <begin position="106"/>
        <end position="139"/>
    </location>
</feature>
<protein>
    <recommendedName>
        <fullName evidence="7">Homeobox domain-containing protein</fullName>
    </recommendedName>
</protein>
<dbReference type="PANTHER" id="PTHR11850">
    <property type="entry name" value="HOMEOBOX PROTEIN TRANSCRIPTION FACTORS"/>
    <property type="match status" value="1"/>
</dbReference>
<dbReference type="CDD" id="cd00086">
    <property type="entry name" value="homeodomain"/>
    <property type="match status" value="1"/>
</dbReference>
<evidence type="ECO:0000313" key="8">
    <source>
        <dbReference type="EMBL" id="KIY53341.1"/>
    </source>
</evidence>
<dbReference type="PROSITE" id="PS50071">
    <property type="entry name" value="HOMEOBOX_2"/>
    <property type="match status" value="1"/>
</dbReference>
<evidence type="ECO:0000256" key="1">
    <source>
        <dbReference type="ARBA" id="ARBA00005800"/>
    </source>
</evidence>
<keyword evidence="2 5" id="KW-0238">DNA-binding</keyword>
<dbReference type="OrthoDB" id="10056939at2759"/>
<evidence type="ECO:0000256" key="3">
    <source>
        <dbReference type="ARBA" id="ARBA00023155"/>
    </source>
</evidence>
<dbReference type="GO" id="GO:0005634">
    <property type="term" value="C:nucleus"/>
    <property type="evidence" value="ECO:0007669"/>
    <property type="project" value="UniProtKB-SubCell"/>
</dbReference>
<organism evidence="8 9">
    <name type="scientific">Fistulina hepatica ATCC 64428</name>
    <dbReference type="NCBI Taxonomy" id="1128425"/>
    <lineage>
        <taxon>Eukaryota</taxon>
        <taxon>Fungi</taxon>
        <taxon>Dikarya</taxon>
        <taxon>Basidiomycota</taxon>
        <taxon>Agaricomycotina</taxon>
        <taxon>Agaricomycetes</taxon>
        <taxon>Agaricomycetidae</taxon>
        <taxon>Agaricales</taxon>
        <taxon>Fistulinaceae</taxon>
        <taxon>Fistulina</taxon>
    </lineage>
</organism>
<dbReference type="InterPro" id="IPR008422">
    <property type="entry name" value="KN_HD"/>
</dbReference>
<dbReference type="EMBL" id="KN881618">
    <property type="protein sequence ID" value="KIY53341.1"/>
    <property type="molecule type" value="Genomic_DNA"/>
</dbReference>
<reference evidence="8 9" key="1">
    <citation type="journal article" date="2015" name="Fungal Genet. Biol.">
        <title>Evolution of novel wood decay mechanisms in Agaricales revealed by the genome sequences of Fistulina hepatica and Cylindrobasidium torrendii.</title>
        <authorList>
            <person name="Floudas D."/>
            <person name="Held B.W."/>
            <person name="Riley R."/>
            <person name="Nagy L.G."/>
            <person name="Koehler G."/>
            <person name="Ransdell A.S."/>
            <person name="Younus H."/>
            <person name="Chow J."/>
            <person name="Chiniquy J."/>
            <person name="Lipzen A."/>
            <person name="Tritt A."/>
            <person name="Sun H."/>
            <person name="Haridas S."/>
            <person name="LaButti K."/>
            <person name="Ohm R.A."/>
            <person name="Kues U."/>
            <person name="Blanchette R.A."/>
            <person name="Grigoriev I.V."/>
            <person name="Minto R.E."/>
            <person name="Hibbett D.S."/>
        </authorList>
    </citation>
    <scope>NUCLEOTIDE SEQUENCE [LARGE SCALE GENOMIC DNA]</scope>
    <source>
        <strain evidence="8 9">ATCC 64428</strain>
    </source>
</reference>
<dbReference type="Proteomes" id="UP000054144">
    <property type="component" value="Unassembled WGS sequence"/>
</dbReference>
<dbReference type="AlphaFoldDB" id="A0A0D7APV3"/>
<evidence type="ECO:0000256" key="5">
    <source>
        <dbReference type="PROSITE-ProRule" id="PRU00108"/>
    </source>
</evidence>
<proteinExistence type="inferred from homology"/>
<feature type="domain" description="Homeobox" evidence="7">
    <location>
        <begin position="381"/>
        <end position="440"/>
    </location>
</feature>
<dbReference type="Pfam" id="PF05920">
    <property type="entry name" value="Homeobox_KN"/>
    <property type="match status" value="1"/>
</dbReference>